<feature type="signal peptide" evidence="10">
    <location>
        <begin position="1"/>
        <end position="27"/>
    </location>
</feature>
<dbReference type="GO" id="GO:0103068">
    <property type="term" value="F:leukotriene C4 gamma-glutamyl transferase activity"/>
    <property type="evidence" value="ECO:0007669"/>
    <property type="project" value="UniProtKB-EC"/>
</dbReference>
<evidence type="ECO:0000313" key="11">
    <source>
        <dbReference type="EMBL" id="WCT11455.1"/>
    </source>
</evidence>
<dbReference type="EC" id="2.3.2.2" evidence="9"/>
<comment type="catalytic activity">
    <reaction evidence="1 9">
        <text>an S-substituted glutathione + H2O = an S-substituted L-cysteinylglycine + L-glutamate</text>
        <dbReference type="Rhea" id="RHEA:59468"/>
        <dbReference type="ChEBI" id="CHEBI:15377"/>
        <dbReference type="ChEBI" id="CHEBI:29985"/>
        <dbReference type="ChEBI" id="CHEBI:90779"/>
        <dbReference type="ChEBI" id="CHEBI:143103"/>
        <dbReference type="EC" id="3.4.19.13"/>
    </reaction>
</comment>
<evidence type="ECO:0000256" key="5">
    <source>
        <dbReference type="ARBA" id="ARBA00022801"/>
    </source>
</evidence>
<dbReference type="InterPro" id="IPR029055">
    <property type="entry name" value="Ntn_hydrolases_N"/>
</dbReference>
<organism evidence="11 12">
    <name type="scientific">Mucilaginibacter jinjuensis</name>
    <dbReference type="NCBI Taxonomy" id="1176721"/>
    <lineage>
        <taxon>Bacteria</taxon>
        <taxon>Pseudomonadati</taxon>
        <taxon>Bacteroidota</taxon>
        <taxon>Sphingobacteriia</taxon>
        <taxon>Sphingobacteriales</taxon>
        <taxon>Sphingobacteriaceae</taxon>
        <taxon>Mucilaginibacter</taxon>
    </lineage>
</organism>
<evidence type="ECO:0000256" key="4">
    <source>
        <dbReference type="ARBA" id="ARBA00022679"/>
    </source>
</evidence>
<sequence length="564" mass="61102">MNPFLKTSTRIIFSALILSATVGYSQSATTQYHNGMVVCAYPDASQVGLDILKKGGNAVDAAVAVQFALAVTLPEAGNIGGGGFMVFRPAKGLPNTLDFREKAPAAASKNMFLDANGNVVPNMSIATHQASGVPGSVDGMITAHAKYGKLKWADLVQPAVDLARKGFKITPHLAGDLNRNQEAFKKLNPGKTYFLKDAPWQTGDILVQEDLAKTLEQIRDKGRAGFYEGKVAAQLTAEMKSGNGMISAEDLKNYHSVWRKPIIGKYKDYKIITMPPPSSGGIALLQLLHSVENYPLHRWGYNQDSTVQVVVEAERRVYADRSKYLGDPDFFKVPVDSLLRPNYITSRMQNFNWDKATPSNEIKPGSFAGYESDQTTHYSIVDKEGNSVSITTTLNGGFGSKIFVAGAGFLLNNEMDDFSAKAGVPNMFGLTGGTANSIQPGKRMLSSMTPTIVEKDGKLFMVVGTPGGSTIITSVFQTILNVIEFDQDMQQAVNSKRFHHQWLPDEVAIETDATLTDAVKSKLQQKGYKIIVRGASGRVDAILIKNGVLQGGADPRGDDTSMGW</sequence>
<dbReference type="InterPro" id="IPR055262">
    <property type="entry name" value="GGT_CS"/>
</dbReference>
<dbReference type="InterPro" id="IPR043137">
    <property type="entry name" value="GGT_ssub_C"/>
</dbReference>
<evidence type="ECO:0000256" key="3">
    <source>
        <dbReference type="ARBA" id="ARBA00009381"/>
    </source>
</evidence>
<keyword evidence="5 9" id="KW-0378">Hydrolase</keyword>
<dbReference type="EMBL" id="CP117167">
    <property type="protein sequence ID" value="WCT11455.1"/>
    <property type="molecule type" value="Genomic_DNA"/>
</dbReference>
<keyword evidence="9" id="KW-0317">Glutathione biosynthesis</keyword>
<feature type="chain" id="PRO_5046055035" description="Glutathione hydrolase proenzyme" evidence="10">
    <location>
        <begin position="28"/>
        <end position="564"/>
    </location>
</feature>
<name>A0ABY7T5L0_9SPHI</name>
<evidence type="ECO:0000256" key="2">
    <source>
        <dbReference type="ARBA" id="ARBA00001089"/>
    </source>
</evidence>
<comment type="catalytic activity">
    <reaction evidence="2 9">
        <text>glutathione + H2O = L-cysteinylglycine + L-glutamate</text>
        <dbReference type="Rhea" id="RHEA:28807"/>
        <dbReference type="ChEBI" id="CHEBI:15377"/>
        <dbReference type="ChEBI" id="CHEBI:29985"/>
        <dbReference type="ChEBI" id="CHEBI:57925"/>
        <dbReference type="ChEBI" id="CHEBI:61694"/>
        <dbReference type="EC" id="3.4.19.13"/>
    </reaction>
</comment>
<dbReference type="InterPro" id="IPR043138">
    <property type="entry name" value="GGT_lsub"/>
</dbReference>
<keyword evidence="10" id="KW-0732">Signal</keyword>
<keyword evidence="4 9" id="KW-0808">Transferase</keyword>
<proteinExistence type="inferred from homology"/>
<dbReference type="SUPFAM" id="SSF56235">
    <property type="entry name" value="N-terminal nucleophile aminohydrolases (Ntn hydrolases)"/>
    <property type="match status" value="1"/>
</dbReference>
<dbReference type="PROSITE" id="PS00462">
    <property type="entry name" value="G_GLU_TRANSPEPTIDASE"/>
    <property type="match status" value="1"/>
</dbReference>
<comment type="similarity">
    <text evidence="3 9">Belongs to the gamma-glutamyltransferase family.</text>
</comment>
<evidence type="ECO:0000256" key="9">
    <source>
        <dbReference type="RuleBase" id="RU368036"/>
    </source>
</evidence>
<evidence type="ECO:0000256" key="8">
    <source>
        <dbReference type="ARBA" id="ARBA00047417"/>
    </source>
</evidence>
<evidence type="ECO:0000256" key="10">
    <source>
        <dbReference type="SAM" id="SignalP"/>
    </source>
</evidence>
<dbReference type="PANTHER" id="PTHR43199">
    <property type="entry name" value="GLUTATHIONE HYDROLASE"/>
    <property type="match status" value="1"/>
</dbReference>
<comment type="catalytic activity">
    <reaction evidence="8 9">
        <text>an N-terminal (5-L-glutamyl)-[peptide] + an alpha-amino acid = 5-L-glutamyl amino acid + an N-terminal L-alpha-aminoacyl-[peptide]</text>
        <dbReference type="Rhea" id="RHEA:23904"/>
        <dbReference type="Rhea" id="RHEA-COMP:9780"/>
        <dbReference type="Rhea" id="RHEA-COMP:9795"/>
        <dbReference type="ChEBI" id="CHEBI:77644"/>
        <dbReference type="ChEBI" id="CHEBI:78597"/>
        <dbReference type="ChEBI" id="CHEBI:78599"/>
        <dbReference type="ChEBI" id="CHEBI:78608"/>
        <dbReference type="EC" id="2.3.2.2"/>
    </reaction>
</comment>
<accession>A0ABY7T5L0</accession>
<evidence type="ECO:0000256" key="6">
    <source>
        <dbReference type="ARBA" id="ARBA00023145"/>
    </source>
</evidence>
<dbReference type="NCBIfam" id="TIGR00066">
    <property type="entry name" value="g_glut_trans"/>
    <property type="match status" value="1"/>
</dbReference>
<dbReference type="Gene3D" id="1.10.246.130">
    <property type="match status" value="1"/>
</dbReference>
<keyword evidence="6 9" id="KW-0865">Zymogen</keyword>
<dbReference type="PANTHER" id="PTHR43199:SF1">
    <property type="entry name" value="GLUTATHIONE HYDROLASE PROENZYME"/>
    <property type="match status" value="1"/>
</dbReference>
<dbReference type="InterPro" id="IPR051792">
    <property type="entry name" value="GGT_bact"/>
</dbReference>
<comment type="PTM">
    <text evidence="9">Cleaved by autocatalysis into a large and a small subunit.</text>
</comment>
<gene>
    <name evidence="11" type="primary">ggt</name>
    <name evidence="11" type="ORF">PQO05_22200</name>
</gene>
<keyword evidence="12" id="KW-1185">Reference proteome</keyword>
<reference evidence="11 12" key="1">
    <citation type="submission" date="2023-02" db="EMBL/GenBank/DDBJ databases">
        <title>Genome sequence of Mucilaginibacter jinjuensis strain KACC 16571.</title>
        <authorList>
            <person name="Kim S."/>
            <person name="Heo J."/>
            <person name="Kwon S.-W."/>
        </authorList>
    </citation>
    <scope>NUCLEOTIDE SEQUENCE [LARGE SCALE GENOMIC DNA]</scope>
    <source>
        <strain evidence="11 12">KACC 16571</strain>
    </source>
</reference>
<dbReference type="Proteomes" id="UP001216139">
    <property type="component" value="Chromosome"/>
</dbReference>
<keyword evidence="7 9" id="KW-0012">Acyltransferase</keyword>
<dbReference type="InterPro" id="IPR000101">
    <property type="entry name" value="GGT_peptidase"/>
</dbReference>
<dbReference type="Gene3D" id="3.60.20.40">
    <property type="match status" value="1"/>
</dbReference>
<dbReference type="Pfam" id="PF01019">
    <property type="entry name" value="G_glu_transpept"/>
    <property type="match status" value="1"/>
</dbReference>
<evidence type="ECO:0000313" key="12">
    <source>
        <dbReference type="Proteomes" id="UP001216139"/>
    </source>
</evidence>
<dbReference type="EC" id="3.4.19.13" evidence="9"/>
<dbReference type="PRINTS" id="PR01210">
    <property type="entry name" value="GGTRANSPTASE"/>
</dbReference>
<comment type="pathway">
    <text evidence="9">Sulfur metabolism; glutathione metabolism.</text>
</comment>
<dbReference type="RefSeq" id="WP_273629643.1">
    <property type="nucleotide sequence ID" value="NZ_CP117167.1"/>
</dbReference>
<evidence type="ECO:0000256" key="7">
    <source>
        <dbReference type="ARBA" id="ARBA00023315"/>
    </source>
</evidence>
<comment type="subunit">
    <text evidence="9">This enzyme consists of two polypeptide chains, which are synthesized in precursor form from a single polypeptide.</text>
</comment>
<protein>
    <recommendedName>
        <fullName evidence="9">Glutathione hydrolase proenzyme</fullName>
        <ecNumber evidence="9">2.3.2.2</ecNumber>
        <ecNumber evidence="9">3.4.19.13</ecNumber>
    </recommendedName>
    <component>
        <recommendedName>
            <fullName evidence="9">Glutathione hydrolase large chain</fullName>
        </recommendedName>
    </component>
    <component>
        <recommendedName>
            <fullName evidence="9">Glutathione hydrolase small chain</fullName>
        </recommendedName>
    </component>
</protein>
<evidence type="ECO:0000256" key="1">
    <source>
        <dbReference type="ARBA" id="ARBA00001049"/>
    </source>
</evidence>